<organism evidence="2 3">
    <name type="scientific">Flavobacterium tibetense</name>
    <dbReference type="NCBI Taxonomy" id="2233533"/>
    <lineage>
        <taxon>Bacteria</taxon>
        <taxon>Pseudomonadati</taxon>
        <taxon>Bacteroidota</taxon>
        <taxon>Flavobacteriia</taxon>
        <taxon>Flavobacteriales</taxon>
        <taxon>Flavobacteriaceae</taxon>
        <taxon>Flavobacterium</taxon>
    </lineage>
</organism>
<feature type="transmembrane region" description="Helical" evidence="1">
    <location>
        <begin position="70"/>
        <end position="87"/>
    </location>
</feature>
<evidence type="ECO:0000313" key="3">
    <source>
        <dbReference type="Proteomes" id="UP000253319"/>
    </source>
</evidence>
<gene>
    <name evidence="2" type="ORF">DPN68_12220</name>
</gene>
<keyword evidence="1" id="KW-1133">Transmembrane helix</keyword>
<protein>
    <submittedName>
        <fullName evidence="2">Uncharacterized protein</fullName>
    </submittedName>
</protein>
<keyword evidence="3" id="KW-1185">Reference proteome</keyword>
<feature type="transmembrane region" description="Helical" evidence="1">
    <location>
        <begin position="7"/>
        <end position="24"/>
    </location>
</feature>
<keyword evidence="1" id="KW-0472">Membrane</keyword>
<evidence type="ECO:0000256" key="1">
    <source>
        <dbReference type="SAM" id="Phobius"/>
    </source>
</evidence>
<sequence length="97" mass="11055">MGFKKIGLFLFVIIMTNIIIHFELIPNIQISANSHSANEDYLEILTLLVAIISFAFSIYLIFFKKNKNGFLLLLFALNVALWIPKIFSINCKICSTV</sequence>
<name>A0A365NYV4_9FLAO</name>
<evidence type="ECO:0000313" key="2">
    <source>
        <dbReference type="EMBL" id="RBA27407.1"/>
    </source>
</evidence>
<dbReference type="EMBL" id="QLST01000020">
    <property type="protein sequence ID" value="RBA27407.1"/>
    <property type="molecule type" value="Genomic_DNA"/>
</dbReference>
<accession>A0A365NYV4</accession>
<dbReference type="AlphaFoldDB" id="A0A365NYV4"/>
<reference evidence="2 3" key="1">
    <citation type="submission" date="2018-06" db="EMBL/GenBank/DDBJ databases">
        <title>Flavobacterium tibetense sp. nov., isolated from a wetland YonghuCo on Tibetan Plateau.</title>
        <authorList>
            <person name="Xing P."/>
            <person name="Phurbu D."/>
            <person name="Lu H."/>
        </authorList>
    </citation>
    <scope>NUCLEOTIDE SEQUENCE [LARGE SCALE GENOMIC DNA]</scope>
    <source>
        <strain evidence="2 3">YH5</strain>
    </source>
</reference>
<feature type="transmembrane region" description="Helical" evidence="1">
    <location>
        <begin position="44"/>
        <end position="63"/>
    </location>
</feature>
<comment type="caution">
    <text evidence="2">The sequence shown here is derived from an EMBL/GenBank/DDBJ whole genome shotgun (WGS) entry which is preliminary data.</text>
</comment>
<proteinExistence type="predicted"/>
<keyword evidence="1" id="KW-0812">Transmembrane</keyword>
<dbReference type="Proteomes" id="UP000253319">
    <property type="component" value="Unassembled WGS sequence"/>
</dbReference>